<keyword evidence="2" id="KW-0479">Metal-binding</keyword>
<comment type="function">
    <text evidence="2">Plays a role in determining ER morphology.</text>
</comment>
<keyword evidence="2" id="KW-1133">Transmembrane helix</keyword>
<dbReference type="EMBL" id="KT984265">
    <property type="protein sequence ID" value="ALR88662.1"/>
    <property type="molecule type" value="mRNA"/>
</dbReference>
<dbReference type="Pfam" id="PF10058">
    <property type="entry name" value="Zn_ribbon_10"/>
    <property type="match status" value="1"/>
</dbReference>
<keyword evidence="2" id="KW-0812">Transmembrane</keyword>
<keyword evidence="2" id="KW-0862">Zinc</keyword>
<dbReference type="PANTHER" id="PTHR22166:SF12">
    <property type="entry name" value="ENDOPLASMIC RETICULUM JUNCTION FORMATION PROTEIN LUNAPARK"/>
    <property type="match status" value="1"/>
</dbReference>
<reference evidence="5" key="1">
    <citation type="journal article" date="2015" name="Nature">
        <title>Hemichordate genomes and deuterostome origins.</title>
        <authorList>
            <person name="Simakov O."/>
            <person name="Kawashima T."/>
            <person name="Marletaz F."/>
            <person name="Jenkins J."/>
            <person name="Koyanagi R."/>
            <person name="Mitros T."/>
            <person name="Hisata K."/>
            <person name="Bredeson J."/>
            <person name="Shoguchi E."/>
            <person name="Gyoja F."/>
            <person name="Yue J.X."/>
            <person name="Chen Y.C."/>
            <person name="Freeman R.M.Jr."/>
            <person name="Sasaki A."/>
            <person name="Hikosaka-Katayama T."/>
            <person name="Sato A."/>
            <person name="Fujie M."/>
            <person name="Baughman K.W."/>
            <person name="Levine J."/>
            <person name="Gonzalez P."/>
            <person name="Cameron C."/>
            <person name="Fritzenwanker J.H."/>
            <person name="Pani A.M."/>
            <person name="Goto H."/>
            <person name="Kanda M."/>
            <person name="Arakaki N."/>
            <person name="Yamasaki S."/>
            <person name="Qu J."/>
            <person name="Cree A."/>
            <person name="Ding Y."/>
            <person name="Dinh H.H."/>
            <person name="Dugan S."/>
            <person name="Holder M."/>
            <person name="Jhangiani S.N."/>
            <person name="Kovar C.L."/>
            <person name="Lee S.L."/>
            <person name="Lewis L.R."/>
            <person name="Morton D."/>
            <person name="Nazareth L.V."/>
            <person name="Okwuonu G."/>
            <person name="Santibanez J."/>
            <person name="Chen R."/>
            <person name="Richards S."/>
            <person name="Muzny D.M."/>
            <person name="Gillis A."/>
            <person name="Peshkin L."/>
            <person name="Wu M."/>
            <person name="Humphreys T."/>
            <person name="Su Y.H."/>
            <person name="Putnam N.H."/>
            <person name="Schmutz J."/>
            <person name="Fujiyama A."/>
            <person name="Yu J.K."/>
            <person name="Tagawa K."/>
            <person name="Worley K.C."/>
            <person name="Gibbs R.A."/>
            <person name="Kirschner M.W."/>
            <person name="Lowe C.J."/>
            <person name="Satoh N."/>
            <person name="Rokhsar D.S."/>
            <person name="Gerhart J."/>
        </authorList>
    </citation>
    <scope>NUCLEOTIDE SEQUENCE</scope>
</reference>
<feature type="region of interest" description="Disordered" evidence="3">
    <location>
        <begin position="263"/>
        <end position="393"/>
    </location>
</feature>
<evidence type="ECO:0000256" key="3">
    <source>
        <dbReference type="SAM" id="MobiDB-lite"/>
    </source>
</evidence>
<feature type="region of interest" description="Disordered" evidence="3">
    <location>
        <begin position="141"/>
        <end position="188"/>
    </location>
</feature>
<comment type="domain">
    <text evidence="2">The C4-type zinc finger motif is necessary both for its ER three-way tubular junction localization and formation.</text>
</comment>
<dbReference type="InterPro" id="IPR040115">
    <property type="entry name" value="Lnp"/>
</dbReference>
<dbReference type="GO" id="GO:0071788">
    <property type="term" value="P:endoplasmic reticulum tubular network maintenance"/>
    <property type="evidence" value="ECO:0007669"/>
    <property type="project" value="UniProtKB-UniRule"/>
</dbReference>
<dbReference type="PANTHER" id="PTHR22166">
    <property type="entry name" value="ENDOPLASMIC RETICULUM JUNCTION FORMATION PROTEIN LUNAPARK"/>
    <property type="match status" value="1"/>
</dbReference>
<comment type="subcellular location">
    <subcellularLocation>
        <location evidence="2">Endoplasmic reticulum membrane</location>
        <topology evidence="2">Multi-pass membrane protein</topology>
    </subcellularLocation>
</comment>
<sequence>MGAILARFRKKPSTMEVLESLDKDIQALFKFKRRNQQLEKHYIGMLLLYSIILYTIGTVVVYFYYFPNNWKGRLLCALPLLVFPFIIWGVKKMLHWYFVKRTTKNDLALEELLEKKKKMLEDVMEHETYKTAKEILEKYDPTFKKPESPPVRPQGRSPPGSAVRQRTPAARGMVGAPPGQGTPGQQMRLQRPITTPRPILPRDRGAVDKVVEYLVGDGPNYRYALICKICQSHNGMALAEEFEYLAFKCAYCNGMNPARKTKPNAPPLAVALHGGTPPPTPKRQHQGTIRQPINQQLHTASHSAMKTEPGKPDLTVKSPPQETLTPKQPDVTEPVDDDEELEEDENGVESGDTADGEADSDDIACKVENAADNIQSTNGVSNGIEETAAAENY</sequence>
<evidence type="ECO:0000313" key="5">
    <source>
        <dbReference type="EMBL" id="ALR88662.1"/>
    </source>
</evidence>
<keyword evidence="2" id="KW-0472">Membrane</keyword>
<feature type="compositionally biased region" description="Low complexity" evidence="3">
    <location>
        <begin position="177"/>
        <end position="188"/>
    </location>
</feature>
<feature type="compositionally biased region" description="Acidic residues" evidence="3">
    <location>
        <begin position="333"/>
        <end position="362"/>
    </location>
</feature>
<dbReference type="InterPro" id="IPR019273">
    <property type="entry name" value="Lunapark_Znf"/>
</dbReference>
<dbReference type="OrthoDB" id="1725934at2759"/>
<feature type="transmembrane region" description="Helical" evidence="2">
    <location>
        <begin position="42"/>
        <end position="66"/>
    </location>
</feature>
<accession>A0A0U2USE1</accession>
<keyword evidence="2" id="KW-0256">Endoplasmic reticulum</keyword>
<proteinExistence type="evidence at transcript level"/>
<dbReference type="GO" id="GO:1903373">
    <property type="term" value="P:positive regulation of endoplasmic reticulum tubular network organization"/>
    <property type="evidence" value="ECO:0007669"/>
    <property type="project" value="UniProtKB-UniRule"/>
</dbReference>
<keyword evidence="2" id="KW-0863">Zinc-finger</keyword>
<comment type="similarity">
    <text evidence="1 2">Belongs to the lunapark family.</text>
</comment>
<feature type="compositionally biased region" description="Polar residues" evidence="3">
    <location>
        <begin position="286"/>
        <end position="304"/>
    </location>
</feature>
<name>A0A0U2USE1_SACKO</name>
<organism evidence="5">
    <name type="scientific">Saccoglossus kowalevskii</name>
    <name type="common">Acorn worm</name>
    <dbReference type="NCBI Taxonomy" id="10224"/>
    <lineage>
        <taxon>Eukaryota</taxon>
        <taxon>Metazoa</taxon>
        <taxon>Hemichordata</taxon>
        <taxon>Enteropneusta</taxon>
        <taxon>Harrimaniidae</taxon>
        <taxon>Saccoglossus</taxon>
    </lineage>
</organism>
<feature type="domain" description="Lunapark zinc ribbon" evidence="4">
    <location>
        <begin position="207"/>
        <end position="256"/>
    </location>
</feature>
<dbReference type="GO" id="GO:0098826">
    <property type="term" value="C:endoplasmic reticulum tubular network membrane"/>
    <property type="evidence" value="ECO:0007669"/>
    <property type="project" value="UniProtKB-UniRule"/>
</dbReference>
<protein>
    <recommendedName>
        <fullName evidence="2">Endoplasmic reticulum junction formation protein lunapark</fullName>
    </recommendedName>
</protein>
<evidence type="ECO:0000256" key="2">
    <source>
        <dbReference type="RuleBase" id="RU367073"/>
    </source>
</evidence>
<evidence type="ECO:0000259" key="4">
    <source>
        <dbReference type="Pfam" id="PF10058"/>
    </source>
</evidence>
<feature type="transmembrane region" description="Helical" evidence="2">
    <location>
        <begin position="72"/>
        <end position="90"/>
    </location>
</feature>
<dbReference type="AlphaFoldDB" id="A0A0U2USE1"/>
<evidence type="ECO:0000256" key="1">
    <source>
        <dbReference type="ARBA" id="ARBA00009940"/>
    </source>
</evidence>
<dbReference type="GO" id="GO:0008270">
    <property type="term" value="F:zinc ion binding"/>
    <property type="evidence" value="ECO:0007669"/>
    <property type="project" value="UniProtKB-KW"/>
</dbReference>
<feature type="compositionally biased region" description="Polar residues" evidence="3">
    <location>
        <begin position="372"/>
        <end position="381"/>
    </location>
</feature>